<dbReference type="OrthoDB" id="9810449at2"/>
<dbReference type="InterPro" id="IPR015797">
    <property type="entry name" value="NUDIX_hydrolase-like_dom_sf"/>
</dbReference>
<proteinExistence type="predicted"/>
<dbReference type="PROSITE" id="PS51462">
    <property type="entry name" value="NUDIX"/>
    <property type="match status" value="1"/>
</dbReference>
<evidence type="ECO:0000256" key="1">
    <source>
        <dbReference type="ARBA" id="ARBA00001946"/>
    </source>
</evidence>
<dbReference type="EMBL" id="FUZU01000001">
    <property type="protein sequence ID" value="SKC66133.1"/>
    <property type="molecule type" value="Genomic_DNA"/>
</dbReference>
<dbReference type="Gene3D" id="3.90.79.10">
    <property type="entry name" value="Nucleoside Triphosphate Pyrophosphohydrolase"/>
    <property type="match status" value="1"/>
</dbReference>
<name>A0A1T5KR62_9BACT</name>
<keyword evidence="5" id="KW-1185">Reference proteome</keyword>
<keyword evidence="2" id="KW-0378">Hydrolase</keyword>
<protein>
    <submittedName>
        <fullName evidence="4">ADP-ribose pyrophosphatase YjhB, NUDIX family</fullName>
    </submittedName>
</protein>
<accession>A0A1T5KR62</accession>
<dbReference type="InterPro" id="IPR000086">
    <property type="entry name" value="NUDIX_hydrolase_dom"/>
</dbReference>
<dbReference type="PANTHER" id="PTHR43046:SF2">
    <property type="entry name" value="8-OXO-DGTP DIPHOSPHATASE-RELATED"/>
    <property type="match status" value="1"/>
</dbReference>
<organism evidence="4 5">
    <name type="scientific">Ohtaekwangia koreensis</name>
    <dbReference type="NCBI Taxonomy" id="688867"/>
    <lineage>
        <taxon>Bacteria</taxon>
        <taxon>Pseudomonadati</taxon>
        <taxon>Bacteroidota</taxon>
        <taxon>Cytophagia</taxon>
        <taxon>Cytophagales</taxon>
        <taxon>Fulvivirgaceae</taxon>
        <taxon>Ohtaekwangia</taxon>
    </lineage>
</organism>
<evidence type="ECO:0000256" key="2">
    <source>
        <dbReference type="ARBA" id="ARBA00022801"/>
    </source>
</evidence>
<gene>
    <name evidence="4" type="ORF">SAMN05660236_2499</name>
</gene>
<dbReference type="GO" id="GO:0016787">
    <property type="term" value="F:hydrolase activity"/>
    <property type="evidence" value="ECO:0007669"/>
    <property type="project" value="UniProtKB-KW"/>
</dbReference>
<sequence>MIRKEILPAVAAIIFNEKGDILLQRRMDTKKWCVISGHVEFGETVQEAIVREIQEEAYTRSEVVRLIGVYSSPEYTTYYYPDRAVQYVVTYFEVKLIDQIQEGISNSESAAFSYFPLHRLPDELDLMNPHWLKDALDPESKVFTR</sequence>
<dbReference type="Pfam" id="PF00293">
    <property type="entry name" value="NUDIX"/>
    <property type="match status" value="1"/>
</dbReference>
<dbReference type="RefSeq" id="WP_159453686.1">
    <property type="nucleotide sequence ID" value="NZ_FUZU01000001.1"/>
</dbReference>
<dbReference type="Proteomes" id="UP000190961">
    <property type="component" value="Unassembled WGS sequence"/>
</dbReference>
<dbReference type="PANTHER" id="PTHR43046">
    <property type="entry name" value="GDP-MANNOSE MANNOSYL HYDROLASE"/>
    <property type="match status" value="1"/>
</dbReference>
<reference evidence="4 5" key="1">
    <citation type="submission" date="2017-02" db="EMBL/GenBank/DDBJ databases">
        <authorList>
            <person name="Peterson S.W."/>
        </authorList>
    </citation>
    <scope>NUCLEOTIDE SEQUENCE [LARGE SCALE GENOMIC DNA]</scope>
    <source>
        <strain evidence="4 5">DSM 25262</strain>
    </source>
</reference>
<evidence type="ECO:0000259" key="3">
    <source>
        <dbReference type="PROSITE" id="PS51462"/>
    </source>
</evidence>
<dbReference type="STRING" id="688867.SAMN05660236_2499"/>
<feature type="domain" description="Nudix hydrolase" evidence="3">
    <location>
        <begin position="5"/>
        <end position="140"/>
    </location>
</feature>
<comment type="cofactor">
    <cofactor evidence="1">
        <name>Mg(2+)</name>
        <dbReference type="ChEBI" id="CHEBI:18420"/>
    </cofactor>
</comment>
<evidence type="ECO:0000313" key="5">
    <source>
        <dbReference type="Proteomes" id="UP000190961"/>
    </source>
</evidence>
<evidence type="ECO:0000313" key="4">
    <source>
        <dbReference type="EMBL" id="SKC66133.1"/>
    </source>
</evidence>
<dbReference type="AlphaFoldDB" id="A0A1T5KR62"/>
<dbReference type="SUPFAM" id="SSF55811">
    <property type="entry name" value="Nudix"/>
    <property type="match status" value="1"/>
</dbReference>